<feature type="repeat" description="ANK" evidence="3">
    <location>
        <begin position="58"/>
        <end position="90"/>
    </location>
</feature>
<evidence type="ECO:0000256" key="1">
    <source>
        <dbReference type="ARBA" id="ARBA00022737"/>
    </source>
</evidence>
<dbReference type="PANTHER" id="PTHR24173:SF74">
    <property type="entry name" value="ANKYRIN REPEAT DOMAIN-CONTAINING PROTEIN 16"/>
    <property type="match status" value="1"/>
</dbReference>
<reference evidence="4" key="1">
    <citation type="submission" date="2014-12" db="EMBL/GenBank/DDBJ databases">
        <title>Insight into the proteome of Arion vulgaris.</title>
        <authorList>
            <person name="Aradska J."/>
            <person name="Bulat T."/>
            <person name="Smidak R."/>
            <person name="Sarate P."/>
            <person name="Gangsoo J."/>
            <person name="Sialana F."/>
            <person name="Bilban M."/>
            <person name="Lubec G."/>
        </authorList>
    </citation>
    <scope>NUCLEOTIDE SEQUENCE</scope>
    <source>
        <tissue evidence="4">Skin</tissue>
    </source>
</reference>
<feature type="repeat" description="ANK" evidence="3">
    <location>
        <begin position="91"/>
        <end position="123"/>
    </location>
</feature>
<organism evidence="4">
    <name type="scientific">Arion vulgaris</name>
    <dbReference type="NCBI Taxonomy" id="1028688"/>
    <lineage>
        <taxon>Eukaryota</taxon>
        <taxon>Metazoa</taxon>
        <taxon>Spiralia</taxon>
        <taxon>Lophotrochozoa</taxon>
        <taxon>Mollusca</taxon>
        <taxon>Gastropoda</taxon>
        <taxon>Heterobranchia</taxon>
        <taxon>Euthyneura</taxon>
        <taxon>Panpulmonata</taxon>
        <taxon>Eupulmonata</taxon>
        <taxon>Stylommatophora</taxon>
        <taxon>Helicina</taxon>
        <taxon>Arionoidea</taxon>
        <taxon>Arionidae</taxon>
        <taxon>Arion</taxon>
    </lineage>
</organism>
<dbReference type="PANTHER" id="PTHR24173">
    <property type="entry name" value="ANKYRIN REPEAT CONTAINING"/>
    <property type="match status" value="1"/>
</dbReference>
<name>A0A0B6Z005_9EUPU</name>
<feature type="non-terminal residue" evidence="4">
    <location>
        <position position="135"/>
    </location>
</feature>
<dbReference type="InterPro" id="IPR002110">
    <property type="entry name" value="Ankyrin_rpt"/>
</dbReference>
<dbReference type="PROSITE" id="PS50088">
    <property type="entry name" value="ANK_REPEAT"/>
    <property type="match status" value="2"/>
</dbReference>
<dbReference type="InterPro" id="IPR036770">
    <property type="entry name" value="Ankyrin_rpt-contain_sf"/>
</dbReference>
<dbReference type="SUPFAM" id="SSF48403">
    <property type="entry name" value="Ankyrin repeat"/>
    <property type="match status" value="1"/>
</dbReference>
<dbReference type="AlphaFoldDB" id="A0A0B6Z005"/>
<accession>A0A0B6Z005</accession>
<dbReference type="EMBL" id="HACG01014210">
    <property type="protein sequence ID" value="CEK61075.1"/>
    <property type="molecule type" value="Transcribed_RNA"/>
</dbReference>
<protein>
    <submittedName>
        <fullName evidence="4">Uncharacterized protein</fullName>
    </submittedName>
</protein>
<keyword evidence="1" id="KW-0677">Repeat</keyword>
<dbReference type="SMART" id="SM00248">
    <property type="entry name" value="ANK"/>
    <property type="match status" value="2"/>
</dbReference>
<evidence type="ECO:0000256" key="2">
    <source>
        <dbReference type="ARBA" id="ARBA00023043"/>
    </source>
</evidence>
<dbReference type="Gene3D" id="1.25.40.20">
    <property type="entry name" value="Ankyrin repeat-containing domain"/>
    <property type="match status" value="2"/>
</dbReference>
<gene>
    <name evidence="4" type="primary">ORF41229</name>
</gene>
<evidence type="ECO:0000313" key="4">
    <source>
        <dbReference type="EMBL" id="CEK61075.1"/>
    </source>
</evidence>
<dbReference type="Pfam" id="PF12796">
    <property type="entry name" value="Ank_2"/>
    <property type="match status" value="1"/>
</dbReference>
<keyword evidence="2 3" id="KW-0040">ANK repeat</keyword>
<dbReference type="PRINTS" id="PR01415">
    <property type="entry name" value="ANKYRIN"/>
</dbReference>
<feature type="non-terminal residue" evidence="4">
    <location>
        <position position="1"/>
    </location>
</feature>
<evidence type="ECO:0000256" key="3">
    <source>
        <dbReference type="PROSITE-ProRule" id="PRU00023"/>
    </source>
</evidence>
<dbReference type="PROSITE" id="PS50297">
    <property type="entry name" value="ANK_REP_REGION"/>
    <property type="match status" value="2"/>
</dbReference>
<sequence>SNTKLDTTEMSNPYIVEDVCLLQDSPLRIFKCAQNGNAKEVARIIKSDPTRLHARNPQGQMPLHVAASKGHLVVVEVIVEAKADLDAVDNQGNTVLHLAIIAESPDIVTLLMKSGANVSVRNNAHMMPVHVAAQL</sequence>
<proteinExistence type="predicted"/>